<comment type="caution">
    <text evidence="2">The sequence shown here is derived from an EMBL/GenBank/DDBJ whole genome shotgun (WGS) entry which is preliminary data.</text>
</comment>
<evidence type="ECO:0000313" key="3">
    <source>
        <dbReference type="Proteomes" id="UP000326340"/>
    </source>
</evidence>
<organism evidence="2 3">
    <name type="scientific">Colletotrichum shisoi</name>
    <dbReference type="NCBI Taxonomy" id="2078593"/>
    <lineage>
        <taxon>Eukaryota</taxon>
        <taxon>Fungi</taxon>
        <taxon>Dikarya</taxon>
        <taxon>Ascomycota</taxon>
        <taxon>Pezizomycotina</taxon>
        <taxon>Sordariomycetes</taxon>
        <taxon>Hypocreomycetidae</taxon>
        <taxon>Glomerellales</taxon>
        <taxon>Glomerellaceae</taxon>
        <taxon>Colletotrichum</taxon>
        <taxon>Colletotrichum destructivum species complex</taxon>
    </lineage>
</organism>
<feature type="transmembrane region" description="Helical" evidence="1">
    <location>
        <begin position="44"/>
        <end position="63"/>
    </location>
</feature>
<accession>A0A5Q4BEQ7</accession>
<name>A0A5Q4BEQ7_9PEZI</name>
<proteinExistence type="predicted"/>
<keyword evidence="1" id="KW-1133">Transmembrane helix</keyword>
<feature type="transmembrane region" description="Helical" evidence="1">
    <location>
        <begin position="12"/>
        <end position="32"/>
    </location>
</feature>
<protein>
    <submittedName>
        <fullName evidence="2">Uncharacterized protein</fullName>
    </submittedName>
</protein>
<keyword evidence="1" id="KW-0472">Membrane</keyword>
<dbReference type="OrthoDB" id="5329176at2759"/>
<evidence type="ECO:0000313" key="2">
    <source>
        <dbReference type="EMBL" id="TQN65400.1"/>
    </source>
</evidence>
<gene>
    <name evidence="2" type="ORF">CSHISOI_10181</name>
</gene>
<evidence type="ECO:0000256" key="1">
    <source>
        <dbReference type="SAM" id="Phobius"/>
    </source>
</evidence>
<sequence>MASDPERQNSLIITACLFTGISTIVVVARTFVRTVVIRKPGLDDYAMLVAMAFTLAYLAEIFTGKANHVGFPRDSLSMESMTNLLKITLAIE</sequence>
<keyword evidence="3" id="KW-1185">Reference proteome</keyword>
<keyword evidence="1" id="KW-0812">Transmembrane</keyword>
<dbReference type="Proteomes" id="UP000326340">
    <property type="component" value="Unassembled WGS sequence"/>
</dbReference>
<dbReference type="AlphaFoldDB" id="A0A5Q4BEQ7"/>
<reference evidence="2 3" key="1">
    <citation type="journal article" date="2019" name="Sci. Rep.">
        <title>Colletotrichum shisoi sp. nov., an anthracnose pathogen of Perilla frutescens in Japan: molecular phylogenetic, morphological and genomic evidence.</title>
        <authorList>
            <person name="Gan P."/>
            <person name="Tsushima A."/>
            <person name="Hiroyama R."/>
            <person name="Narusaka M."/>
            <person name="Takano Y."/>
            <person name="Narusaka Y."/>
            <person name="Kawaradani M."/>
            <person name="Damm U."/>
            <person name="Shirasu K."/>
        </authorList>
    </citation>
    <scope>NUCLEOTIDE SEQUENCE [LARGE SCALE GENOMIC DNA]</scope>
    <source>
        <strain evidence="2 3">PG-2018a</strain>
    </source>
</reference>
<dbReference type="EMBL" id="PUHP01001650">
    <property type="protein sequence ID" value="TQN65400.1"/>
    <property type="molecule type" value="Genomic_DNA"/>
</dbReference>
<feature type="non-terminal residue" evidence="2">
    <location>
        <position position="92"/>
    </location>
</feature>